<keyword evidence="1" id="KW-0732">Signal</keyword>
<feature type="signal peptide" evidence="1">
    <location>
        <begin position="1"/>
        <end position="30"/>
    </location>
</feature>
<name>A0ABV7KBL6_9HYPH</name>
<evidence type="ECO:0000256" key="1">
    <source>
        <dbReference type="SAM" id="SignalP"/>
    </source>
</evidence>
<evidence type="ECO:0008006" key="4">
    <source>
        <dbReference type="Google" id="ProtNLM"/>
    </source>
</evidence>
<dbReference type="Proteomes" id="UP001595583">
    <property type="component" value="Unassembled WGS sequence"/>
</dbReference>
<protein>
    <recommendedName>
        <fullName evidence="4">Lipoprotein</fullName>
    </recommendedName>
</protein>
<evidence type="ECO:0000313" key="3">
    <source>
        <dbReference type="Proteomes" id="UP001595583"/>
    </source>
</evidence>
<gene>
    <name evidence="2" type="ORF">ACFOHJ_15000</name>
</gene>
<organism evidence="2 3">
    <name type="scientific">Aquamicrobium soli</name>
    <dbReference type="NCBI Taxonomy" id="1811518"/>
    <lineage>
        <taxon>Bacteria</taxon>
        <taxon>Pseudomonadati</taxon>
        <taxon>Pseudomonadota</taxon>
        <taxon>Alphaproteobacteria</taxon>
        <taxon>Hyphomicrobiales</taxon>
        <taxon>Phyllobacteriaceae</taxon>
        <taxon>Aquamicrobium</taxon>
    </lineage>
</organism>
<dbReference type="RefSeq" id="WP_378221842.1">
    <property type="nucleotide sequence ID" value="NZ_JBHRTK010000014.1"/>
</dbReference>
<dbReference type="EMBL" id="JBHRTK010000014">
    <property type="protein sequence ID" value="MFC3207530.1"/>
    <property type="molecule type" value="Genomic_DNA"/>
</dbReference>
<sequence>MRRRPPMRNHAIPLLAAAFLTAGAVAPACAADAAFAYKTTYRNVEHDPDKVWADDALADGPGGATIHEYELRSAKGDLLVSQVWNDDCSSSTCPTRLVRVGPGGRRTVLVDDMMHQVIPPDDPRFAGLSKTGPAAAFAEHPFLLSADGKTLVNGDFKFEVGAGKP</sequence>
<feature type="chain" id="PRO_5045809233" description="Lipoprotein" evidence="1">
    <location>
        <begin position="31"/>
        <end position="165"/>
    </location>
</feature>
<evidence type="ECO:0000313" key="2">
    <source>
        <dbReference type="EMBL" id="MFC3207530.1"/>
    </source>
</evidence>
<keyword evidence="3" id="KW-1185">Reference proteome</keyword>
<reference evidence="3" key="1">
    <citation type="journal article" date="2019" name="Int. J. Syst. Evol. Microbiol.">
        <title>The Global Catalogue of Microorganisms (GCM) 10K type strain sequencing project: providing services to taxonomists for standard genome sequencing and annotation.</title>
        <authorList>
            <consortium name="The Broad Institute Genomics Platform"/>
            <consortium name="The Broad Institute Genome Sequencing Center for Infectious Disease"/>
            <person name="Wu L."/>
            <person name="Ma J."/>
        </authorList>
    </citation>
    <scope>NUCLEOTIDE SEQUENCE [LARGE SCALE GENOMIC DNA]</scope>
    <source>
        <strain evidence="3">KCTC 52165</strain>
    </source>
</reference>
<proteinExistence type="predicted"/>
<comment type="caution">
    <text evidence="2">The sequence shown here is derived from an EMBL/GenBank/DDBJ whole genome shotgun (WGS) entry which is preliminary data.</text>
</comment>
<accession>A0ABV7KBL6</accession>